<dbReference type="InterPro" id="IPR043741">
    <property type="entry name" value="DUF5686"/>
</dbReference>
<comment type="caution">
    <text evidence="1">The sequence shown here is derived from an EMBL/GenBank/DDBJ whole genome shotgun (WGS) entry which is preliminary data.</text>
</comment>
<evidence type="ECO:0000313" key="2">
    <source>
        <dbReference type="Proteomes" id="UP001310022"/>
    </source>
</evidence>
<organism evidence="1 2">
    <name type="scientific">Persicobacter diffluens</name>
    <dbReference type="NCBI Taxonomy" id="981"/>
    <lineage>
        <taxon>Bacteria</taxon>
        <taxon>Pseudomonadati</taxon>
        <taxon>Bacteroidota</taxon>
        <taxon>Cytophagia</taxon>
        <taxon>Cytophagales</taxon>
        <taxon>Persicobacteraceae</taxon>
        <taxon>Persicobacter</taxon>
    </lineage>
</organism>
<protein>
    <submittedName>
        <fullName evidence="1">Membrane protein</fullName>
    </submittedName>
</protein>
<sequence length="836" mass="96615">MKQILIIFGIFCWLPFPLAAQKGVEIYGRIQESESDEVVPFASVFFLGNPLLGTESGVNGEFSFEVPLTALPDTLSVSFVGYKSVKIPLGANHNDFILVRLDFEQQQLEELVFEAEENPAFDIIRQCRARSAQNHQRFQDGWEANRYVQTLLYMKDLDDWPVYQSMSKEAKRILEKYYEAPKSSAKGQIPIPVFAGEGQTIRKGMGSGNILEENVAYRRNGLGFDAESIFGSVLGDQRYRIDNLFQNSIIVLDKAISSPLSDFWRLHYDMWLVDSTAVVAEELSYKILFEPKVKSGIFFEGYLWINQQNYALMKVEMKLPNTSGINFLEGFFFSQTFQKNELGYYQSSTTNYQERIAGIPMVPKIMMNFSIQDQEAMHHLPKNLDSIEVMEVGENIVLDTTSELITQKFNHHFQAIEELERGSRIGLVAKSVNAFSSGFFDGPKYDVGHFLGFGLYNNLEGLRLGVGGRSMMGTEQWYFRAYGAYGFRDQRFKTLLDTKYIFHKEHYHILGLQYVNDLMPLATTSFARDPDEFTLRFLQWGDLARRNPFYYEKFDLNYSYRFSRDWILFANLRHYNYEQADISNEMSSEHTLDPMFSNELALGLRWTYDDKSVTNKNFRLFRSGAQRFPVLRLDYAHGRANYQSTILPYHRLILDIRNTNSPLLLLGETSYRLQFGKVFNALPYPFLQVHQGNGGLLHLAGTNQMMNAFEFVSDYWGSLTLRHFFNGTIMGRVPGLRWLNEKTKARLIVEANIVWGGLSEESRQFNQDYILGSDAAEGTDALFNTLDPNIPYLSFGYGLENIFRIFFVEYWHRLNYLDQPYDVQRNGFKIGFAIKF</sequence>
<dbReference type="AlphaFoldDB" id="A0AAN4W2P7"/>
<evidence type="ECO:0000313" key="1">
    <source>
        <dbReference type="EMBL" id="GJM63784.1"/>
    </source>
</evidence>
<dbReference type="Proteomes" id="UP001310022">
    <property type="component" value="Unassembled WGS sequence"/>
</dbReference>
<dbReference type="SUPFAM" id="SSF49464">
    <property type="entry name" value="Carboxypeptidase regulatory domain-like"/>
    <property type="match status" value="1"/>
</dbReference>
<dbReference type="Pfam" id="PF13715">
    <property type="entry name" value="CarbopepD_reg_2"/>
    <property type="match status" value="1"/>
</dbReference>
<gene>
    <name evidence="1" type="ORF">PEDI_43360</name>
</gene>
<dbReference type="InterPro" id="IPR008969">
    <property type="entry name" value="CarboxyPept-like_regulatory"/>
</dbReference>
<dbReference type="Pfam" id="PF18939">
    <property type="entry name" value="DUF5686"/>
    <property type="match status" value="1"/>
</dbReference>
<accession>A0AAN4W2P7</accession>
<dbReference type="EMBL" id="BQKE01000003">
    <property type="protein sequence ID" value="GJM63784.1"/>
    <property type="molecule type" value="Genomic_DNA"/>
</dbReference>
<reference evidence="1 2" key="1">
    <citation type="submission" date="2021-12" db="EMBL/GenBank/DDBJ databases">
        <title>Genome sequencing of bacteria with rrn-lacking chromosome and rrn-plasmid.</title>
        <authorList>
            <person name="Anda M."/>
            <person name="Iwasaki W."/>
        </authorList>
    </citation>
    <scope>NUCLEOTIDE SEQUENCE [LARGE SCALE GENOMIC DNA]</scope>
    <source>
        <strain evidence="1 2">NBRC 15940</strain>
    </source>
</reference>
<keyword evidence="2" id="KW-1185">Reference proteome</keyword>
<name>A0AAN4W2P7_9BACT</name>
<proteinExistence type="predicted"/>